<keyword evidence="2" id="KW-1185">Reference proteome</keyword>
<comment type="caution">
    <text evidence="1">The sequence shown here is derived from an EMBL/GenBank/DDBJ whole genome shotgun (WGS) entry which is preliminary data.</text>
</comment>
<evidence type="ECO:0000313" key="2">
    <source>
        <dbReference type="Proteomes" id="UP000823775"/>
    </source>
</evidence>
<name>A0ABS8VL04_DATST</name>
<gene>
    <name evidence="1" type="primary">RQCD1_3</name>
    <name evidence="1" type="ORF">HAX54_036655</name>
</gene>
<dbReference type="EMBL" id="JACEIK010004877">
    <property type="protein sequence ID" value="MCD9646644.1"/>
    <property type="molecule type" value="Genomic_DNA"/>
</dbReference>
<protein>
    <submittedName>
        <fullName evidence="1">Cell differentiation protein RCD1</fullName>
    </submittedName>
</protein>
<organism evidence="1 2">
    <name type="scientific">Datura stramonium</name>
    <name type="common">Jimsonweed</name>
    <name type="synonym">Common thornapple</name>
    <dbReference type="NCBI Taxonomy" id="4076"/>
    <lineage>
        <taxon>Eukaryota</taxon>
        <taxon>Viridiplantae</taxon>
        <taxon>Streptophyta</taxon>
        <taxon>Embryophyta</taxon>
        <taxon>Tracheophyta</taxon>
        <taxon>Spermatophyta</taxon>
        <taxon>Magnoliopsida</taxon>
        <taxon>eudicotyledons</taxon>
        <taxon>Gunneridae</taxon>
        <taxon>Pentapetalae</taxon>
        <taxon>asterids</taxon>
        <taxon>lamiids</taxon>
        <taxon>Solanales</taxon>
        <taxon>Solanaceae</taxon>
        <taxon>Solanoideae</taxon>
        <taxon>Datureae</taxon>
        <taxon>Datura</taxon>
    </lineage>
</organism>
<dbReference type="Proteomes" id="UP000823775">
    <property type="component" value="Unassembled WGS sequence"/>
</dbReference>
<sequence>MENLPDSRFSESTLASAPLLCNISSSPSSPVVIQQNPLDLDALTPNQLVLLLHDANLREEVIGQLIKAISIHKVSDRLFDLVYHMMN</sequence>
<evidence type="ECO:0000313" key="1">
    <source>
        <dbReference type="EMBL" id="MCD9646644.1"/>
    </source>
</evidence>
<proteinExistence type="predicted"/>
<reference evidence="1 2" key="1">
    <citation type="journal article" date="2021" name="BMC Genomics">
        <title>Datura genome reveals duplications of psychoactive alkaloid biosynthetic genes and high mutation rate following tissue culture.</title>
        <authorList>
            <person name="Rajewski A."/>
            <person name="Carter-House D."/>
            <person name="Stajich J."/>
            <person name="Litt A."/>
        </authorList>
    </citation>
    <scope>NUCLEOTIDE SEQUENCE [LARGE SCALE GENOMIC DNA]</scope>
    <source>
        <strain evidence="1">AR-01</strain>
    </source>
</reference>
<accession>A0ABS8VL04</accession>